<evidence type="ECO:0000256" key="6">
    <source>
        <dbReference type="ARBA" id="ARBA00023288"/>
    </source>
</evidence>
<keyword evidence="3" id="KW-0472">Membrane</keyword>
<dbReference type="AlphaFoldDB" id="A0A4Y4CTJ7"/>
<sequence>MRTIATAAAACGLIVLGGCGIKGPLQLPQVPKPIARPAAKPADGPANSAPAPARAPTADHNKPAPQDSAQ</sequence>
<dbReference type="NCBIfam" id="NF047847">
    <property type="entry name" value="SS_mature_LptM"/>
    <property type="match status" value="1"/>
</dbReference>
<evidence type="ECO:0008006" key="10">
    <source>
        <dbReference type="Google" id="ProtNLM"/>
    </source>
</evidence>
<comment type="subcellular location">
    <subcellularLocation>
        <location evidence="1">Cell outer membrane</location>
        <topology evidence="1">Lipid-anchor</topology>
    </subcellularLocation>
</comment>
<feature type="region of interest" description="Disordered" evidence="7">
    <location>
        <begin position="26"/>
        <end position="70"/>
    </location>
</feature>
<protein>
    <recommendedName>
        <fullName evidence="10">Lipoprotein</fullName>
    </recommendedName>
</protein>
<comment type="caution">
    <text evidence="8">The sequence shown here is derived from an EMBL/GenBank/DDBJ whole genome shotgun (WGS) entry which is preliminary data.</text>
</comment>
<evidence type="ECO:0000256" key="4">
    <source>
        <dbReference type="ARBA" id="ARBA00023139"/>
    </source>
</evidence>
<dbReference type="RefSeq" id="WP_141350901.1">
    <property type="nucleotide sequence ID" value="NZ_BJNV01000020.1"/>
</dbReference>
<gene>
    <name evidence="8" type="ORF">ZRA01_14950</name>
</gene>
<feature type="compositionally biased region" description="Low complexity" evidence="7">
    <location>
        <begin position="32"/>
        <end position="56"/>
    </location>
</feature>
<evidence type="ECO:0000256" key="1">
    <source>
        <dbReference type="ARBA" id="ARBA00004459"/>
    </source>
</evidence>
<name>A0A4Y4CTJ7_ZOORA</name>
<keyword evidence="4" id="KW-0564">Palmitate</keyword>
<evidence type="ECO:0000256" key="5">
    <source>
        <dbReference type="ARBA" id="ARBA00023237"/>
    </source>
</evidence>
<dbReference type="PROSITE" id="PS51257">
    <property type="entry name" value="PROKAR_LIPOPROTEIN"/>
    <property type="match status" value="1"/>
</dbReference>
<evidence type="ECO:0000256" key="2">
    <source>
        <dbReference type="ARBA" id="ARBA00022729"/>
    </source>
</evidence>
<evidence type="ECO:0000256" key="3">
    <source>
        <dbReference type="ARBA" id="ARBA00023136"/>
    </source>
</evidence>
<organism evidence="8 9">
    <name type="scientific">Zoogloea ramigera</name>
    <dbReference type="NCBI Taxonomy" id="350"/>
    <lineage>
        <taxon>Bacteria</taxon>
        <taxon>Pseudomonadati</taxon>
        <taxon>Pseudomonadota</taxon>
        <taxon>Betaproteobacteria</taxon>
        <taxon>Rhodocyclales</taxon>
        <taxon>Zoogloeaceae</taxon>
        <taxon>Zoogloea</taxon>
    </lineage>
</organism>
<accession>A0A4Y4CTJ7</accession>
<dbReference type="EMBL" id="BJNV01000020">
    <property type="protein sequence ID" value="GEC95422.1"/>
    <property type="molecule type" value="Genomic_DNA"/>
</dbReference>
<reference evidence="8 9" key="1">
    <citation type="submission" date="2019-06" db="EMBL/GenBank/DDBJ databases">
        <title>Whole genome shotgun sequence of Zoogloea ramigera NBRC 15342.</title>
        <authorList>
            <person name="Hosoyama A."/>
            <person name="Uohara A."/>
            <person name="Ohji S."/>
            <person name="Ichikawa N."/>
        </authorList>
    </citation>
    <scope>NUCLEOTIDE SEQUENCE [LARGE SCALE GENOMIC DNA]</scope>
    <source>
        <strain evidence="8 9">NBRC 15342</strain>
    </source>
</reference>
<evidence type="ECO:0000313" key="9">
    <source>
        <dbReference type="Proteomes" id="UP000318422"/>
    </source>
</evidence>
<keyword evidence="6" id="KW-0449">Lipoprotein</keyword>
<keyword evidence="2" id="KW-0732">Signal</keyword>
<dbReference type="InterPro" id="IPR032831">
    <property type="entry name" value="LptM_cons"/>
</dbReference>
<evidence type="ECO:0000313" key="8">
    <source>
        <dbReference type="EMBL" id="GEC95422.1"/>
    </source>
</evidence>
<proteinExistence type="predicted"/>
<keyword evidence="9" id="KW-1185">Reference proteome</keyword>
<keyword evidence="5" id="KW-0998">Cell outer membrane</keyword>
<dbReference type="Proteomes" id="UP000318422">
    <property type="component" value="Unassembled WGS sequence"/>
</dbReference>
<evidence type="ECO:0000256" key="7">
    <source>
        <dbReference type="SAM" id="MobiDB-lite"/>
    </source>
</evidence>